<keyword evidence="4" id="KW-1185">Reference proteome</keyword>
<evidence type="ECO:0000256" key="1">
    <source>
        <dbReference type="SAM" id="MobiDB-lite"/>
    </source>
</evidence>
<dbReference type="GO" id="GO:0009898">
    <property type="term" value="C:cytoplasmic side of plasma membrane"/>
    <property type="evidence" value="ECO:0007669"/>
    <property type="project" value="TreeGrafter"/>
</dbReference>
<dbReference type="OrthoDB" id="3204399at2"/>
<feature type="region of interest" description="Disordered" evidence="1">
    <location>
        <begin position="1"/>
        <end position="231"/>
    </location>
</feature>
<dbReference type="InterPro" id="IPR002586">
    <property type="entry name" value="CobQ/CobB/MinD/ParA_Nub-bd_dom"/>
</dbReference>
<dbReference type="InterPro" id="IPR050625">
    <property type="entry name" value="ParA/MinD_ATPase"/>
</dbReference>
<dbReference type="Proteomes" id="UP000288547">
    <property type="component" value="Unassembled WGS sequence"/>
</dbReference>
<gene>
    <name evidence="3" type="ORF">ELQ90_05675</name>
</gene>
<organism evidence="3 4">
    <name type="scientific">Labedella phragmitis</name>
    <dbReference type="NCBI Taxonomy" id="2498849"/>
    <lineage>
        <taxon>Bacteria</taxon>
        <taxon>Bacillati</taxon>
        <taxon>Actinomycetota</taxon>
        <taxon>Actinomycetes</taxon>
        <taxon>Micrococcales</taxon>
        <taxon>Microbacteriaceae</taxon>
        <taxon>Labedella</taxon>
    </lineage>
</organism>
<feature type="compositionally biased region" description="Low complexity" evidence="1">
    <location>
        <begin position="65"/>
        <end position="91"/>
    </location>
</feature>
<dbReference type="PANTHER" id="PTHR43384:SF14">
    <property type="entry name" value="ESX-1 SECRETION-ASSOCIATED PROTEIN ESPI"/>
    <property type="match status" value="1"/>
</dbReference>
<feature type="compositionally biased region" description="Low complexity" evidence="1">
    <location>
        <begin position="101"/>
        <end position="118"/>
    </location>
</feature>
<evidence type="ECO:0000313" key="4">
    <source>
        <dbReference type="Proteomes" id="UP000288547"/>
    </source>
</evidence>
<feature type="compositionally biased region" description="Low complexity" evidence="1">
    <location>
        <begin position="1"/>
        <end position="17"/>
    </location>
</feature>
<feature type="domain" description="CobQ/CobB/MinD/ParA nucleotide binding" evidence="2">
    <location>
        <begin position="390"/>
        <end position="463"/>
    </location>
</feature>
<dbReference type="GO" id="GO:0051782">
    <property type="term" value="P:negative regulation of cell division"/>
    <property type="evidence" value="ECO:0007669"/>
    <property type="project" value="TreeGrafter"/>
</dbReference>
<proteinExistence type="predicted"/>
<comment type="caution">
    <text evidence="3">The sequence shown here is derived from an EMBL/GenBank/DDBJ whole genome shotgun (WGS) entry which is preliminary data.</text>
</comment>
<dbReference type="GO" id="GO:0005524">
    <property type="term" value="F:ATP binding"/>
    <property type="evidence" value="ECO:0007669"/>
    <property type="project" value="TreeGrafter"/>
</dbReference>
<dbReference type="Pfam" id="PF01656">
    <property type="entry name" value="CbiA"/>
    <property type="match status" value="1"/>
</dbReference>
<dbReference type="InterPro" id="IPR027417">
    <property type="entry name" value="P-loop_NTPase"/>
</dbReference>
<dbReference type="GO" id="GO:0005829">
    <property type="term" value="C:cytosol"/>
    <property type="evidence" value="ECO:0007669"/>
    <property type="project" value="TreeGrafter"/>
</dbReference>
<dbReference type="SUPFAM" id="SSF52540">
    <property type="entry name" value="P-loop containing nucleoside triphosphate hydrolases"/>
    <property type="match status" value="1"/>
</dbReference>
<evidence type="ECO:0000313" key="3">
    <source>
        <dbReference type="EMBL" id="RWZ52043.1"/>
    </source>
</evidence>
<protein>
    <submittedName>
        <fullName evidence="3">MinD/ParA family protein</fullName>
    </submittedName>
</protein>
<reference evidence="3 4" key="1">
    <citation type="submission" date="2018-12" db="EMBL/GenBank/DDBJ databases">
        <authorList>
            <person name="Li F."/>
        </authorList>
    </citation>
    <scope>NUCLEOTIDE SEQUENCE [LARGE SCALE GENOMIC DNA]</scope>
    <source>
        <strain evidence="3 4">11W25H-1</strain>
    </source>
</reference>
<evidence type="ECO:0000259" key="2">
    <source>
        <dbReference type="Pfam" id="PF01656"/>
    </source>
</evidence>
<name>A0A444PVY5_9MICO</name>
<dbReference type="GO" id="GO:0016887">
    <property type="term" value="F:ATP hydrolysis activity"/>
    <property type="evidence" value="ECO:0007669"/>
    <property type="project" value="TreeGrafter"/>
</dbReference>
<feature type="compositionally biased region" description="Low complexity" evidence="1">
    <location>
        <begin position="128"/>
        <end position="149"/>
    </location>
</feature>
<accession>A0A444PVY5</accession>
<dbReference type="EMBL" id="RZNB01000002">
    <property type="protein sequence ID" value="RWZ52043.1"/>
    <property type="molecule type" value="Genomic_DNA"/>
</dbReference>
<dbReference type="AlphaFoldDB" id="A0A444PVY5"/>
<sequence>MPVVVATVDPTPTGPAVRPSAPSADRTSLVAGPVSTEPVDETPAGAGSDVDEPTIAKPVAQKGGPRTPTASTPAARKTRASSSTSSRKPASQKPATKTPESQRPAPQGSASAAPSQKPTPSTGKERASATSGSRTAASTNTTAVASSGAEQAPTGSTAREKNSARTTTPRKKPAAKRTPPVTRPGTAAKPKSETGAVPTIDAEPPVAIGGASGEDTLTGGAPRPDVPEGAAAEPRLTLADPAVVVDLPPAEQQEVPEEELAVAIEEAPVTPERLEPRTSSVPVIAEPVPAAERDESIEEPQGAPAFTGMSVARALAGAPESSSMLTAERLLDDRRDTRRVPEGFWQKLLYDVSGHRIRAKDSRAARERNALTARIAKPLSGSARFVPVLTRKGGVGKTTVTTLLGMALADARDDRVIAIDANPDRGTLAERIARRNDHTVRDLVRTASAVTGYTEFSNLVSRDATRLDVLASDTDPHLSQAFDEDDYDIVARLASQYYSIVLTDCGTGIVHSVMGATLRHADSLVIVSGTSVDEARSAAETVSWLEANGYPELAASAVVVINSTAPGTPAVRLDEIEKHFESRVRSIVRVPFDPQLATGAAISFADLRPDTRKAARELSALVVEGLPARRSTREPADG</sequence>
<dbReference type="PANTHER" id="PTHR43384">
    <property type="entry name" value="SEPTUM SITE-DETERMINING PROTEIN MIND HOMOLOG, CHLOROPLASTIC-RELATED"/>
    <property type="match status" value="1"/>
</dbReference>
<dbReference type="Gene3D" id="3.40.50.300">
    <property type="entry name" value="P-loop containing nucleotide triphosphate hydrolases"/>
    <property type="match status" value="1"/>
</dbReference>